<feature type="domain" description="GIY-YIG" evidence="1">
    <location>
        <begin position="32"/>
        <end position="106"/>
    </location>
</feature>
<dbReference type="InterPro" id="IPR000305">
    <property type="entry name" value="GIY-YIG_endonuc"/>
</dbReference>
<organism evidence="2 3">
    <name type="scientific">Adonisia turfae CCMR0082</name>
    <dbReference type="NCBI Taxonomy" id="2304604"/>
    <lineage>
        <taxon>Bacteria</taxon>
        <taxon>Bacillati</taxon>
        <taxon>Cyanobacteriota</taxon>
        <taxon>Adonisia</taxon>
        <taxon>Adonisia turfae</taxon>
    </lineage>
</organism>
<sequence length="200" mass="22720">MRRSLMVIDPADVQINELPSVALANKNQLPKTPSIYFAIDSEGTVQYIGRSENLNRRWLNHHRHDQFVKMNGVKIAYIDCPTELLSEVESALIEWFKPALNGVQFRFPKPYEATPVSRIGIRWKLRAVMAERKISNAALGKAIGKHETTISRLRQRDTLPAIGNDEIEALRVEINKIATAKDSEFPICRLSDLVEVVEDD</sequence>
<protein>
    <recommendedName>
        <fullName evidence="1">GIY-YIG domain-containing protein</fullName>
    </recommendedName>
</protein>
<name>A0A6M0SDW9_9CYAN</name>
<dbReference type="SMART" id="SM00465">
    <property type="entry name" value="GIYc"/>
    <property type="match status" value="1"/>
</dbReference>
<dbReference type="AlphaFoldDB" id="A0A6M0SDW9"/>
<dbReference type="SUPFAM" id="SSF82771">
    <property type="entry name" value="GIY-YIG endonuclease"/>
    <property type="match status" value="1"/>
</dbReference>
<dbReference type="InterPro" id="IPR035901">
    <property type="entry name" value="GIY-YIG_endonuc_sf"/>
</dbReference>
<dbReference type="Pfam" id="PF13443">
    <property type="entry name" value="HTH_26"/>
    <property type="match status" value="1"/>
</dbReference>
<dbReference type="Pfam" id="PF01541">
    <property type="entry name" value="GIY-YIG"/>
    <property type="match status" value="1"/>
</dbReference>
<evidence type="ECO:0000259" key="1">
    <source>
        <dbReference type="SMART" id="SM00465"/>
    </source>
</evidence>
<evidence type="ECO:0000313" key="3">
    <source>
        <dbReference type="Proteomes" id="UP000473574"/>
    </source>
</evidence>
<dbReference type="CDD" id="cd00719">
    <property type="entry name" value="GIY-YIG_SF"/>
    <property type="match status" value="1"/>
</dbReference>
<reference evidence="2 3" key="1">
    <citation type="journal article" date="2020" name="Microb. Ecol.">
        <title>Ecogenomics of the Marine Benthic Filamentous Cyanobacterium Adonisia.</title>
        <authorList>
            <person name="Walter J.M."/>
            <person name="Coutinho F.H."/>
            <person name="Leomil L."/>
            <person name="Hargreaves P.I."/>
            <person name="Campeao M.E."/>
            <person name="Vieira V.V."/>
            <person name="Silva B.S."/>
            <person name="Fistarol G.O."/>
            <person name="Salomon P.S."/>
            <person name="Sawabe T."/>
            <person name="Mino S."/>
            <person name="Hosokawa M."/>
            <person name="Miyashita H."/>
            <person name="Maruyama F."/>
            <person name="van Verk M.C."/>
            <person name="Dutilh B.E."/>
            <person name="Thompson C.C."/>
            <person name="Thompson F.L."/>
        </authorList>
    </citation>
    <scope>NUCLEOTIDE SEQUENCE [LARGE SCALE GENOMIC DNA]</scope>
    <source>
        <strain evidence="2 3">CCMR0082</strain>
    </source>
</reference>
<comment type="caution">
    <text evidence="2">The sequence shown here is derived from an EMBL/GenBank/DDBJ whole genome shotgun (WGS) entry which is preliminary data.</text>
</comment>
<dbReference type="Proteomes" id="UP000473574">
    <property type="component" value="Unassembled WGS sequence"/>
</dbReference>
<evidence type="ECO:0000313" key="2">
    <source>
        <dbReference type="EMBL" id="NEZ66634.1"/>
    </source>
</evidence>
<gene>
    <name evidence="2" type="ORF">D0962_28400</name>
</gene>
<dbReference type="InterPro" id="IPR001387">
    <property type="entry name" value="Cro/C1-type_HTH"/>
</dbReference>
<dbReference type="Gene3D" id="3.40.1440.10">
    <property type="entry name" value="GIY-YIG endonuclease"/>
    <property type="match status" value="1"/>
</dbReference>
<dbReference type="EMBL" id="QZCE01000002">
    <property type="protein sequence ID" value="NEZ66634.1"/>
    <property type="molecule type" value="Genomic_DNA"/>
</dbReference>
<proteinExistence type="predicted"/>
<accession>A0A6M0SDW9</accession>